<dbReference type="RefSeq" id="WP_157396798.1">
    <property type="nucleotide sequence ID" value="NZ_WSEL01000003.1"/>
</dbReference>
<keyword evidence="5 6" id="KW-0472">Membrane</keyword>
<dbReference type="SUPFAM" id="SSF103473">
    <property type="entry name" value="MFS general substrate transporter"/>
    <property type="match status" value="1"/>
</dbReference>
<comment type="caution">
    <text evidence="8">The sequence shown here is derived from an EMBL/GenBank/DDBJ whole genome shotgun (WGS) entry which is preliminary data.</text>
</comment>
<dbReference type="PANTHER" id="PTHR43124">
    <property type="entry name" value="PURINE EFFLUX PUMP PBUE"/>
    <property type="match status" value="1"/>
</dbReference>
<feature type="transmembrane region" description="Helical" evidence="6">
    <location>
        <begin position="331"/>
        <end position="353"/>
    </location>
</feature>
<sequence length="396" mass="40968">MLLALIGGFALSQAFRTVAAILAPPLQQEFGFTPRELGLFAGAFHLAFGALQLVMGMGIDVWGPRRTVLAAFPLAAVGALLAATAHDYGQLLLAQVVIGIGCAPAFLACTVFIARRFPADRFAAVSGAAMGLGSAGLLLTGTPLAWVVEQVSWRAGFLVLAGGAALAWLAILLVVREAPAPGPAAARPGVLGALRGYGALFSLRHTWGIVVLASFTYASFLSLRGLWLGPLLVDRHGFTLLQAGNVALAVSVVGMLGPPLFGRLDPGDRTRRRWITGFTLLVAVLYGVIAASRSAAVDVALSLAMSLVSGYIVLQYSDVRSAYPAAMTGRAMAVFTMAMFLGVGLVQWLTGLVATAAPGLGLDRYAAVMAAIAGLLALAALAFVLLPAPTPRTLHP</sequence>
<feature type="transmembrane region" description="Helical" evidence="6">
    <location>
        <begin position="153"/>
        <end position="175"/>
    </location>
</feature>
<evidence type="ECO:0000256" key="5">
    <source>
        <dbReference type="ARBA" id="ARBA00023136"/>
    </source>
</evidence>
<evidence type="ECO:0000256" key="4">
    <source>
        <dbReference type="ARBA" id="ARBA00022989"/>
    </source>
</evidence>
<evidence type="ECO:0000256" key="1">
    <source>
        <dbReference type="ARBA" id="ARBA00004651"/>
    </source>
</evidence>
<dbReference type="InterPro" id="IPR020846">
    <property type="entry name" value="MFS_dom"/>
</dbReference>
<accession>A0A6N8IRI8</accession>
<dbReference type="InterPro" id="IPR036259">
    <property type="entry name" value="MFS_trans_sf"/>
</dbReference>
<dbReference type="Proteomes" id="UP000469385">
    <property type="component" value="Unassembled WGS sequence"/>
</dbReference>
<evidence type="ECO:0000313" key="8">
    <source>
        <dbReference type="EMBL" id="MVQ28726.1"/>
    </source>
</evidence>
<keyword evidence="4 6" id="KW-1133">Transmembrane helix</keyword>
<dbReference type="GO" id="GO:0022857">
    <property type="term" value="F:transmembrane transporter activity"/>
    <property type="evidence" value="ECO:0007669"/>
    <property type="project" value="InterPro"/>
</dbReference>
<dbReference type="InterPro" id="IPR050189">
    <property type="entry name" value="MFS_Efflux_Transporters"/>
</dbReference>
<dbReference type="GO" id="GO:0005886">
    <property type="term" value="C:plasma membrane"/>
    <property type="evidence" value="ECO:0007669"/>
    <property type="project" value="UniProtKB-SubCell"/>
</dbReference>
<dbReference type="PANTHER" id="PTHR43124:SF3">
    <property type="entry name" value="CHLORAMPHENICOL EFFLUX PUMP RV0191"/>
    <property type="match status" value="1"/>
</dbReference>
<evidence type="ECO:0000256" key="2">
    <source>
        <dbReference type="ARBA" id="ARBA00022475"/>
    </source>
</evidence>
<feature type="transmembrane region" description="Helical" evidence="6">
    <location>
        <begin position="365"/>
        <end position="386"/>
    </location>
</feature>
<feature type="transmembrane region" description="Helical" evidence="6">
    <location>
        <begin position="67"/>
        <end position="86"/>
    </location>
</feature>
<keyword evidence="3 6" id="KW-0812">Transmembrane</keyword>
<feature type="transmembrane region" description="Helical" evidence="6">
    <location>
        <begin position="240"/>
        <end position="262"/>
    </location>
</feature>
<gene>
    <name evidence="8" type="ORF">GON04_04675</name>
</gene>
<reference evidence="8 9" key="1">
    <citation type="submission" date="2019-12" db="EMBL/GenBank/DDBJ databases">
        <authorList>
            <person name="Huq M.A."/>
        </authorList>
    </citation>
    <scope>NUCLEOTIDE SEQUENCE [LARGE SCALE GENOMIC DNA]</scope>
    <source>
        <strain evidence="8 9">MAH-25</strain>
    </source>
</reference>
<evidence type="ECO:0000256" key="6">
    <source>
        <dbReference type="SAM" id="Phobius"/>
    </source>
</evidence>
<evidence type="ECO:0000256" key="3">
    <source>
        <dbReference type="ARBA" id="ARBA00022692"/>
    </source>
</evidence>
<feature type="domain" description="Major facilitator superfamily (MFS) profile" evidence="7">
    <location>
        <begin position="1"/>
        <end position="391"/>
    </location>
</feature>
<keyword evidence="2" id="KW-1003">Cell membrane</keyword>
<feature type="transmembrane region" description="Helical" evidence="6">
    <location>
        <begin position="92"/>
        <end position="113"/>
    </location>
</feature>
<proteinExistence type="predicted"/>
<dbReference type="AlphaFoldDB" id="A0A6N8IRI8"/>
<feature type="transmembrane region" description="Helical" evidence="6">
    <location>
        <begin position="36"/>
        <end position="55"/>
    </location>
</feature>
<feature type="transmembrane region" description="Helical" evidence="6">
    <location>
        <begin position="125"/>
        <end position="147"/>
    </location>
</feature>
<protein>
    <submittedName>
        <fullName evidence="8">MFS transporter</fullName>
    </submittedName>
</protein>
<dbReference type="Pfam" id="PF07690">
    <property type="entry name" value="MFS_1"/>
    <property type="match status" value="1"/>
</dbReference>
<dbReference type="PROSITE" id="PS50850">
    <property type="entry name" value="MFS"/>
    <property type="match status" value="1"/>
</dbReference>
<dbReference type="Gene3D" id="1.20.1250.20">
    <property type="entry name" value="MFS general substrate transporter like domains"/>
    <property type="match status" value="2"/>
</dbReference>
<dbReference type="InterPro" id="IPR011701">
    <property type="entry name" value="MFS"/>
</dbReference>
<dbReference type="EMBL" id="WSEL01000003">
    <property type="protein sequence ID" value="MVQ28726.1"/>
    <property type="molecule type" value="Genomic_DNA"/>
</dbReference>
<keyword evidence="9" id="KW-1185">Reference proteome</keyword>
<evidence type="ECO:0000313" key="9">
    <source>
        <dbReference type="Proteomes" id="UP000469385"/>
    </source>
</evidence>
<organism evidence="8 9">
    <name type="scientific">Ramlibacter pinisoli</name>
    <dbReference type="NCBI Taxonomy" id="2682844"/>
    <lineage>
        <taxon>Bacteria</taxon>
        <taxon>Pseudomonadati</taxon>
        <taxon>Pseudomonadota</taxon>
        <taxon>Betaproteobacteria</taxon>
        <taxon>Burkholderiales</taxon>
        <taxon>Comamonadaceae</taxon>
        <taxon>Ramlibacter</taxon>
    </lineage>
</organism>
<comment type="subcellular location">
    <subcellularLocation>
        <location evidence="1">Cell membrane</location>
        <topology evidence="1">Multi-pass membrane protein</topology>
    </subcellularLocation>
</comment>
<feature type="transmembrane region" description="Helical" evidence="6">
    <location>
        <begin position="299"/>
        <end position="319"/>
    </location>
</feature>
<feature type="transmembrane region" description="Helical" evidence="6">
    <location>
        <begin position="196"/>
        <end position="220"/>
    </location>
</feature>
<name>A0A6N8IRI8_9BURK</name>
<evidence type="ECO:0000259" key="7">
    <source>
        <dbReference type="PROSITE" id="PS50850"/>
    </source>
</evidence>
<feature type="transmembrane region" description="Helical" evidence="6">
    <location>
        <begin position="274"/>
        <end position="293"/>
    </location>
</feature>